<reference evidence="3" key="1">
    <citation type="submission" date="2016-06" db="EMBL/GenBank/DDBJ databases">
        <title>Parallel loss of symbiosis genes in relatives of nitrogen-fixing non-legume Parasponia.</title>
        <authorList>
            <person name="Van Velzen R."/>
            <person name="Holmer R."/>
            <person name="Bu F."/>
            <person name="Rutten L."/>
            <person name="Van Zeijl A."/>
            <person name="Liu W."/>
            <person name="Santuari L."/>
            <person name="Cao Q."/>
            <person name="Sharma T."/>
            <person name="Shen D."/>
            <person name="Roswanjaya Y."/>
            <person name="Wardhani T."/>
            <person name="Kalhor M.S."/>
            <person name="Jansen J."/>
            <person name="Van den Hoogen J."/>
            <person name="Gungor B."/>
            <person name="Hartog M."/>
            <person name="Hontelez J."/>
            <person name="Verver J."/>
            <person name="Yang W.-C."/>
            <person name="Schijlen E."/>
            <person name="Repin R."/>
            <person name="Schilthuizen M."/>
            <person name="Schranz E."/>
            <person name="Heidstra R."/>
            <person name="Miyata K."/>
            <person name="Fedorova E."/>
            <person name="Kohlen W."/>
            <person name="Bisseling T."/>
            <person name="Smit S."/>
            <person name="Geurts R."/>
        </authorList>
    </citation>
    <scope>NUCLEOTIDE SEQUENCE [LARGE SCALE GENOMIC DNA]</scope>
    <source>
        <strain evidence="3">cv. RG33-2</strain>
    </source>
</reference>
<dbReference type="AlphaFoldDB" id="A0A2P5D589"/>
<evidence type="ECO:0000313" key="2">
    <source>
        <dbReference type="EMBL" id="PON68470.1"/>
    </source>
</evidence>
<accession>A0A2P5D589</accession>
<dbReference type="Proteomes" id="UP000237000">
    <property type="component" value="Unassembled WGS sequence"/>
</dbReference>
<dbReference type="OrthoDB" id="1939383at2759"/>
<organism evidence="2 3">
    <name type="scientific">Trema orientale</name>
    <name type="common">Charcoal tree</name>
    <name type="synonym">Celtis orientalis</name>
    <dbReference type="NCBI Taxonomy" id="63057"/>
    <lineage>
        <taxon>Eukaryota</taxon>
        <taxon>Viridiplantae</taxon>
        <taxon>Streptophyta</taxon>
        <taxon>Embryophyta</taxon>
        <taxon>Tracheophyta</taxon>
        <taxon>Spermatophyta</taxon>
        <taxon>Magnoliopsida</taxon>
        <taxon>eudicotyledons</taxon>
        <taxon>Gunneridae</taxon>
        <taxon>Pentapetalae</taxon>
        <taxon>rosids</taxon>
        <taxon>fabids</taxon>
        <taxon>Rosales</taxon>
        <taxon>Cannabaceae</taxon>
        <taxon>Trema</taxon>
    </lineage>
</organism>
<proteinExistence type="predicted"/>
<name>A0A2P5D589_TREOI</name>
<keyword evidence="3" id="KW-1185">Reference proteome</keyword>
<feature type="non-terminal residue" evidence="2">
    <location>
        <position position="1"/>
    </location>
</feature>
<dbReference type="EMBL" id="JXTC01000295">
    <property type="protein sequence ID" value="PON68470.1"/>
    <property type="molecule type" value="Genomic_DNA"/>
</dbReference>
<protein>
    <recommendedName>
        <fullName evidence="4">CCHC-type domain-containing protein</fullName>
    </recommendedName>
</protein>
<sequence>ATYADIVCPIGSPSNLTYPNEVVNLVVKPPIVTKIPGRPKNTRIESTDEDSVKQKYSRCGNSGHNRQTCHNPIPIRSTINEAADCSTRRRQV</sequence>
<feature type="region of interest" description="Disordered" evidence="1">
    <location>
        <begin position="37"/>
        <end position="72"/>
    </location>
</feature>
<comment type="caution">
    <text evidence="2">The sequence shown here is derived from an EMBL/GenBank/DDBJ whole genome shotgun (WGS) entry which is preliminary data.</text>
</comment>
<evidence type="ECO:0000256" key="1">
    <source>
        <dbReference type="SAM" id="MobiDB-lite"/>
    </source>
</evidence>
<feature type="compositionally biased region" description="Polar residues" evidence="1">
    <location>
        <begin position="59"/>
        <end position="70"/>
    </location>
</feature>
<evidence type="ECO:0000313" key="3">
    <source>
        <dbReference type="Proteomes" id="UP000237000"/>
    </source>
</evidence>
<evidence type="ECO:0008006" key="4">
    <source>
        <dbReference type="Google" id="ProtNLM"/>
    </source>
</evidence>
<dbReference type="InParanoid" id="A0A2P5D589"/>
<feature type="compositionally biased region" description="Basic and acidic residues" evidence="1">
    <location>
        <begin position="42"/>
        <end position="53"/>
    </location>
</feature>
<gene>
    <name evidence="2" type="ORF">TorRG33x02_262020</name>
</gene>